<dbReference type="GO" id="GO:0016020">
    <property type="term" value="C:membrane"/>
    <property type="evidence" value="ECO:0007669"/>
    <property type="project" value="TreeGrafter"/>
</dbReference>
<dbReference type="PANTHER" id="PTHR24280">
    <property type="entry name" value="CYTOCHROME P450 20A1"/>
    <property type="match status" value="1"/>
</dbReference>
<feature type="transmembrane region" description="Helical" evidence="3">
    <location>
        <begin position="6"/>
        <end position="23"/>
    </location>
</feature>
<dbReference type="RefSeq" id="XP_022310858.1">
    <property type="nucleotide sequence ID" value="XM_022455150.1"/>
</dbReference>
<keyword evidence="3" id="KW-0472">Membrane</keyword>
<keyword evidence="3" id="KW-0812">Transmembrane</keyword>
<protein>
    <submittedName>
        <fullName evidence="5">Cytochrome P450 20A1-like</fullName>
    </submittedName>
</protein>
<dbReference type="Pfam" id="PF00067">
    <property type="entry name" value="p450"/>
    <property type="match status" value="1"/>
</dbReference>
<dbReference type="KEGG" id="cvn:111116150"/>
<proteinExistence type="inferred from homology"/>
<evidence type="ECO:0000313" key="4">
    <source>
        <dbReference type="Proteomes" id="UP000694844"/>
    </source>
</evidence>
<name>A0A8B8C577_CRAVI</name>
<dbReference type="GO" id="GO:0005506">
    <property type="term" value="F:iron ion binding"/>
    <property type="evidence" value="ECO:0007669"/>
    <property type="project" value="InterPro"/>
</dbReference>
<dbReference type="PRINTS" id="PR00463">
    <property type="entry name" value="EP450I"/>
</dbReference>
<evidence type="ECO:0000256" key="1">
    <source>
        <dbReference type="ARBA" id="ARBA00010617"/>
    </source>
</evidence>
<keyword evidence="4" id="KW-1185">Reference proteome</keyword>
<dbReference type="GO" id="GO:0016705">
    <property type="term" value="F:oxidoreductase activity, acting on paired donors, with incorporation or reduction of molecular oxygen"/>
    <property type="evidence" value="ECO:0007669"/>
    <property type="project" value="InterPro"/>
</dbReference>
<reference evidence="5" key="1">
    <citation type="submission" date="2025-08" db="UniProtKB">
        <authorList>
            <consortium name="RefSeq"/>
        </authorList>
    </citation>
    <scope>IDENTIFICATION</scope>
    <source>
        <tissue evidence="5">Whole sample</tissue>
    </source>
</reference>
<dbReference type="GO" id="GO:0004497">
    <property type="term" value="F:monooxygenase activity"/>
    <property type="evidence" value="ECO:0007669"/>
    <property type="project" value="InterPro"/>
</dbReference>
<dbReference type="PRINTS" id="PR00385">
    <property type="entry name" value="P450"/>
</dbReference>
<accession>A0A8B8C577</accession>
<keyword evidence="3" id="KW-1133">Transmembrane helix</keyword>
<dbReference type="SUPFAM" id="SSF48264">
    <property type="entry name" value="Cytochrome P450"/>
    <property type="match status" value="1"/>
</dbReference>
<dbReference type="InterPro" id="IPR052666">
    <property type="entry name" value="CYP450_20A1-like"/>
</dbReference>
<evidence type="ECO:0000256" key="3">
    <source>
        <dbReference type="SAM" id="Phobius"/>
    </source>
</evidence>
<dbReference type="GeneID" id="111116150"/>
<sequence>MLDFVIFAVTFVVALLIAVIYLYPGSKRITTIPGPDPTTKEDGNLADLARAGSLHEYLLDLHAQYGDITAFWMGQELVVSICSPDLFKQHSTVFDRPVSLFKMFEPLIGEKSIQYANKADGRNRRKLYDPVLSSDYLHHYYTAMQEVSDSLVKKWSSLPKEEHVPVAQYMIAQALKMALVGLFGNEAWTDEEILEVRHNYDIAWSEMERRLTDVPEEGSPRIKAFEEARKKLNTLVNKVLSSRKKLRKNTDDNLLVDVLIDNVEDKDQIFCDSLTFIVGGFHTTGNLLTWALYFLATHQDVQEKVYKEIKKVLGQDDVEPSTARDLVYLHQVIDETLRCAVVAPWAARYQDFDSELGGHKIPKNTPVIHALGVSLQNEKYFPNPNKFDPDRFSPENSKSRPSFAFQPFGFAGKRVCPGQKFAYAEAVVALVTILRKFKLKMVEGQVVTPTFGLVTHPTEEIWITLQKR</sequence>
<keyword evidence="2" id="KW-0408">Iron</keyword>
<keyword evidence="2" id="KW-0479">Metal-binding</keyword>
<dbReference type="OrthoDB" id="1470350at2759"/>
<feature type="binding site" description="axial binding residue" evidence="2">
    <location>
        <position position="416"/>
    </location>
    <ligand>
        <name>heme</name>
        <dbReference type="ChEBI" id="CHEBI:30413"/>
    </ligand>
    <ligandPart>
        <name>Fe</name>
        <dbReference type="ChEBI" id="CHEBI:18248"/>
    </ligandPart>
</feature>
<dbReference type="InterPro" id="IPR002401">
    <property type="entry name" value="Cyt_P450_E_grp-I"/>
</dbReference>
<dbReference type="InterPro" id="IPR001128">
    <property type="entry name" value="Cyt_P450"/>
</dbReference>
<evidence type="ECO:0000256" key="2">
    <source>
        <dbReference type="PIRSR" id="PIRSR602401-1"/>
    </source>
</evidence>
<comment type="cofactor">
    <cofactor evidence="2">
        <name>heme</name>
        <dbReference type="ChEBI" id="CHEBI:30413"/>
    </cofactor>
</comment>
<dbReference type="Gene3D" id="1.10.630.10">
    <property type="entry name" value="Cytochrome P450"/>
    <property type="match status" value="1"/>
</dbReference>
<comment type="similarity">
    <text evidence="1">Belongs to the cytochrome P450 family.</text>
</comment>
<evidence type="ECO:0000313" key="5">
    <source>
        <dbReference type="RefSeq" id="XP_022310858.1"/>
    </source>
</evidence>
<keyword evidence="2" id="KW-0349">Heme</keyword>
<dbReference type="PANTHER" id="PTHR24280:SF4">
    <property type="entry name" value="CYTOCHROME P450 20A1"/>
    <property type="match status" value="1"/>
</dbReference>
<gene>
    <name evidence="5" type="primary">LOC111116150</name>
</gene>
<dbReference type="GO" id="GO:0020037">
    <property type="term" value="F:heme binding"/>
    <property type="evidence" value="ECO:0007669"/>
    <property type="project" value="InterPro"/>
</dbReference>
<dbReference type="AlphaFoldDB" id="A0A8B8C577"/>
<organism evidence="4 5">
    <name type="scientific">Crassostrea virginica</name>
    <name type="common">Eastern oyster</name>
    <dbReference type="NCBI Taxonomy" id="6565"/>
    <lineage>
        <taxon>Eukaryota</taxon>
        <taxon>Metazoa</taxon>
        <taxon>Spiralia</taxon>
        <taxon>Lophotrochozoa</taxon>
        <taxon>Mollusca</taxon>
        <taxon>Bivalvia</taxon>
        <taxon>Autobranchia</taxon>
        <taxon>Pteriomorphia</taxon>
        <taxon>Ostreida</taxon>
        <taxon>Ostreoidea</taxon>
        <taxon>Ostreidae</taxon>
        <taxon>Crassostrea</taxon>
    </lineage>
</organism>
<dbReference type="Proteomes" id="UP000694844">
    <property type="component" value="Chromosome 9"/>
</dbReference>
<dbReference type="InterPro" id="IPR036396">
    <property type="entry name" value="Cyt_P450_sf"/>
</dbReference>